<dbReference type="Gene3D" id="3.30.420.10">
    <property type="entry name" value="Ribonuclease H-like superfamily/Ribonuclease H"/>
    <property type="match status" value="1"/>
</dbReference>
<sequence>MTSTADRNRAIRLVDEARCDGARLKSACAVLGIGPNTYRRWSRGGEDRRPTAHRPCPQYALSDAERQAVLATCHLPEYASLPPAQIVPRLLDEHDCYLASESTFYRILRDAGEQNRRGRARAPRQMGAPASHRADQPNAVWTWDVTYLPSAVRGVYFYLYLIIDIYSRKIVGAEVFENETALNSARLIERTVLREGCHGTPLVLHADNGSAMKGSTVRVTLERLGIIRSHSRPRVSDDNPFSEALFRHCKYRPDYPVDGFQDLAQAREWVLSFERWYNDEHRHSGIRFVTPTERHAGHDTEILSRRHALNEQARSRNPSRWSGKTRNWEPTQSVALNPDRELMVQHAAPEKLAA</sequence>
<reference evidence="4" key="1">
    <citation type="submission" date="2006-08" db="EMBL/GenBank/DDBJ databases">
        <title>Complete sequence of Alkalilimnicola ehrilichei MLHE-1.</title>
        <authorList>
            <person name="Copeland A."/>
            <person name="Lucas S."/>
            <person name="Lapidus A."/>
            <person name="Barry K."/>
            <person name="Detter J.C."/>
            <person name="Glavina del Rio T."/>
            <person name="Hammon N."/>
            <person name="Israni S."/>
            <person name="Dalin E."/>
            <person name="Tice H."/>
            <person name="Pitluck S."/>
            <person name="Sims D."/>
            <person name="Brettin T."/>
            <person name="Bruce D."/>
            <person name="Han C."/>
            <person name="Tapia R."/>
            <person name="Gilna P."/>
            <person name="Schmutz J."/>
            <person name="Larimer F."/>
            <person name="Land M."/>
            <person name="Hauser L."/>
            <person name="Kyrpides N."/>
            <person name="Mikhailova N."/>
            <person name="Oremland R.S."/>
            <person name="Hoeft S.E."/>
            <person name="Switzer-Blum J."/>
            <person name="Kulp T."/>
            <person name="King G."/>
            <person name="Tabita R."/>
            <person name="Witte B."/>
            <person name="Santini J.M."/>
            <person name="Basu P."/>
            <person name="Hollibaugh J.T."/>
            <person name="Xie G."/>
            <person name="Stolz J.F."/>
            <person name="Richardson P."/>
        </authorList>
    </citation>
    <scope>NUCLEOTIDE SEQUENCE [LARGE SCALE GENOMIC DNA]</scope>
    <source>
        <strain evidence="4">ATCC BAA-1101 / DSM 17681 / MLHE-1</strain>
    </source>
</reference>
<evidence type="ECO:0000259" key="2">
    <source>
        <dbReference type="PROSITE" id="PS50994"/>
    </source>
</evidence>
<dbReference type="KEGG" id="aeh:Mlg_2337"/>
<dbReference type="AlphaFoldDB" id="Q0A660"/>
<dbReference type="SUPFAM" id="SSF53098">
    <property type="entry name" value="Ribonuclease H-like"/>
    <property type="match status" value="1"/>
</dbReference>
<dbReference type="InterPro" id="IPR001584">
    <property type="entry name" value="Integrase_cat-core"/>
</dbReference>
<proteinExistence type="predicted"/>
<protein>
    <submittedName>
        <fullName evidence="3">Integrase, catalytic region</fullName>
    </submittedName>
</protein>
<evidence type="ECO:0000256" key="1">
    <source>
        <dbReference type="SAM" id="MobiDB-lite"/>
    </source>
</evidence>
<dbReference type="Pfam" id="PF00665">
    <property type="entry name" value="rve"/>
    <property type="match status" value="1"/>
</dbReference>
<dbReference type="Proteomes" id="UP000001962">
    <property type="component" value="Chromosome"/>
</dbReference>
<evidence type="ECO:0000313" key="3">
    <source>
        <dbReference type="EMBL" id="ABI57677.1"/>
    </source>
</evidence>
<dbReference type="InterPro" id="IPR012337">
    <property type="entry name" value="RNaseH-like_sf"/>
</dbReference>
<dbReference type="NCBIfam" id="NF033516">
    <property type="entry name" value="transpos_IS3"/>
    <property type="match status" value="1"/>
</dbReference>
<dbReference type="InterPro" id="IPR050900">
    <property type="entry name" value="Transposase_IS3/IS150/IS904"/>
</dbReference>
<evidence type="ECO:0000313" key="4">
    <source>
        <dbReference type="Proteomes" id="UP000001962"/>
    </source>
</evidence>
<accession>Q0A660</accession>
<dbReference type="GO" id="GO:0015074">
    <property type="term" value="P:DNA integration"/>
    <property type="evidence" value="ECO:0007669"/>
    <property type="project" value="InterPro"/>
</dbReference>
<dbReference type="EMBL" id="CP000453">
    <property type="protein sequence ID" value="ABI57677.1"/>
    <property type="molecule type" value="Genomic_DNA"/>
</dbReference>
<keyword evidence="4" id="KW-1185">Reference proteome</keyword>
<dbReference type="eggNOG" id="COG2801">
    <property type="taxonomic scope" value="Bacteria"/>
</dbReference>
<dbReference type="InterPro" id="IPR048020">
    <property type="entry name" value="Transpos_IS3"/>
</dbReference>
<dbReference type="HOGENOM" id="CLU_043663_1_0_6"/>
<gene>
    <name evidence="3" type="ordered locus">Mlg_2337</name>
</gene>
<dbReference type="PROSITE" id="PS50994">
    <property type="entry name" value="INTEGRASE"/>
    <property type="match status" value="1"/>
</dbReference>
<feature type="region of interest" description="Disordered" evidence="1">
    <location>
        <begin position="310"/>
        <end position="332"/>
    </location>
</feature>
<name>Q0A660_ALKEH</name>
<dbReference type="InterPro" id="IPR036397">
    <property type="entry name" value="RNaseH_sf"/>
</dbReference>
<dbReference type="GO" id="GO:0003676">
    <property type="term" value="F:nucleic acid binding"/>
    <property type="evidence" value="ECO:0007669"/>
    <property type="project" value="InterPro"/>
</dbReference>
<dbReference type="PANTHER" id="PTHR46889:SF4">
    <property type="entry name" value="TRANSPOSASE INSO FOR INSERTION SEQUENCE ELEMENT IS911B-RELATED"/>
    <property type="match status" value="1"/>
</dbReference>
<dbReference type="PANTHER" id="PTHR46889">
    <property type="entry name" value="TRANSPOSASE INSF FOR INSERTION SEQUENCE IS3B-RELATED"/>
    <property type="match status" value="1"/>
</dbReference>
<organism evidence="3 4">
    <name type="scientific">Alkalilimnicola ehrlichii (strain ATCC BAA-1101 / DSM 17681 / MLHE-1)</name>
    <dbReference type="NCBI Taxonomy" id="187272"/>
    <lineage>
        <taxon>Bacteria</taxon>
        <taxon>Pseudomonadati</taxon>
        <taxon>Pseudomonadota</taxon>
        <taxon>Gammaproteobacteria</taxon>
        <taxon>Chromatiales</taxon>
        <taxon>Ectothiorhodospiraceae</taxon>
        <taxon>Alkalilimnicola</taxon>
    </lineage>
</organism>
<feature type="compositionally biased region" description="Polar residues" evidence="1">
    <location>
        <begin position="315"/>
        <end position="332"/>
    </location>
</feature>
<feature type="domain" description="Integrase catalytic" evidence="2">
    <location>
        <begin position="133"/>
        <end position="299"/>
    </location>
</feature>